<dbReference type="SUPFAM" id="SSF53383">
    <property type="entry name" value="PLP-dependent transferases"/>
    <property type="match status" value="1"/>
</dbReference>
<dbReference type="PANTHER" id="PTHR48097:SF9">
    <property type="entry name" value="L-THREONINE ALDOLASE"/>
    <property type="match status" value="1"/>
</dbReference>
<dbReference type="GO" id="GO:0006567">
    <property type="term" value="P:L-threonine catabolic process"/>
    <property type="evidence" value="ECO:0007669"/>
    <property type="project" value="TreeGrafter"/>
</dbReference>
<name>A0A553ZVH4_9BACI</name>
<protein>
    <submittedName>
        <fullName evidence="7">Low-specificity L-threonine aldolase</fullName>
        <ecNumber evidence="7">4.1.2.48</ecNumber>
    </submittedName>
</protein>
<proteinExistence type="inferred from homology"/>
<evidence type="ECO:0000256" key="3">
    <source>
        <dbReference type="ARBA" id="ARBA00022898"/>
    </source>
</evidence>
<accession>A0A553ZVH4</accession>
<evidence type="ECO:0000256" key="5">
    <source>
        <dbReference type="PIRSR" id="PIRSR017617-1"/>
    </source>
</evidence>
<dbReference type="PIRSF" id="PIRSF017617">
    <property type="entry name" value="Thr_aldolase"/>
    <property type="match status" value="1"/>
</dbReference>
<keyword evidence="8" id="KW-1185">Reference proteome</keyword>
<comment type="caution">
    <text evidence="7">The sequence shown here is derived from an EMBL/GenBank/DDBJ whole genome shotgun (WGS) entry which is preliminary data.</text>
</comment>
<dbReference type="NCBIfam" id="NF041359">
    <property type="entry name" value="GntG_guanitoxin"/>
    <property type="match status" value="1"/>
</dbReference>
<dbReference type="InterPro" id="IPR023603">
    <property type="entry name" value="Low_specificity_L-TA-like"/>
</dbReference>
<dbReference type="GO" id="GO:0005829">
    <property type="term" value="C:cytosol"/>
    <property type="evidence" value="ECO:0007669"/>
    <property type="project" value="TreeGrafter"/>
</dbReference>
<sequence length="345" mass="37683">MIDLRSDTVTKLTDRMRQVMFEAEVGDDVYRDDPTMRELEEIAAKKLGKEEALFVTSGTQGNQIAVLVHCSLGEEIILEEGSHIFRYEGGATSAFAGIQPFPIKGERGMMSAEDVEAAIKGSDIHEAETGLICLENTHNRAGGTVTTPKKMKEIYDVAQRHHIPIHLDGARLMNAAVALKRPMTDFTQYVTTVQICLSKGLGAPVGSIIAGSSEFIAKARKWRKRLGGGLRQAGVLAAPGIVALTEMVDRLEEDHQHAAWLAEQINALPRVSVVGKVETNILMMDVSETGHTANEFVALLKENGILANAFAPTIVRLVTHYDVSKKDIEETADILKQLIAEKCVK</sequence>
<dbReference type="EMBL" id="VLXZ01000011">
    <property type="protein sequence ID" value="TSB45423.1"/>
    <property type="molecule type" value="Genomic_DNA"/>
</dbReference>
<evidence type="ECO:0000256" key="1">
    <source>
        <dbReference type="ARBA" id="ARBA00001933"/>
    </source>
</evidence>
<dbReference type="RefSeq" id="WP_143849849.1">
    <property type="nucleotide sequence ID" value="NZ_VLXZ01000011.1"/>
</dbReference>
<dbReference type="AlphaFoldDB" id="A0A553ZVH4"/>
<dbReference type="EC" id="4.1.2.48" evidence="7"/>
<evidence type="ECO:0000313" key="8">
    <source>
        <dbReference type="Proteomes" id="UP000318521"/>
    </source>
</evidence>
<organism evidence="7 8">
    <name type="scientific">Alkalicoccobacillus porphyridii</name>
    <dbReference type="NCBI Taxonomy" id="2597270"/>
    <lineage>
        <taxon>Bacteria</taxon>
        <taxon>Bacillati</taxon>
        <taxon>Bacillota</taxon>
        <taxon>Bacilli</taxon>
        <taxon>Bacillales</taxon>
        <taxon>Bacillaceae</taxon>
        <taxon>Alkalicoccobacillus</taxon>
    </lineage>
</organism>
<dbReference type="InterPro" id="IPR001597">
    <property type="entry name" value="ArAA_b-elim_lyase/Thr_aldolase"/>
</dbReference>
<dbReference type="CDD" id="cd06502">
    <property type="entry name" value="TA_like"/>
    <property type="match status" value="1"/>
</dbReference>
<dbReference type="GO" id="GO:0008732">
    <property type="term" value="F:L-allo-threonine aldolase activity"/>
    <property type="evidence" value="ECO:0007669"/>
    <property type="project" value="TreeGrafter"/>
</dbReference>
<dbReference type="Pfam" id="PF01212">
    <property type="entry name" value="Beta_elim_lyase"/>
    <property type="match status" value="1"/>
</dbReference>
<evidence type="ECO:0000259" key="6">
    <source>
        <dbReference type="Pfam" id="PF01212"/>
    </source>
</evidence>
<reference evidence="7 8" key="1">
    <citation type="submission" date="2019-07" db="EMBL/GenBank/DDBJ databases">
        <authorList>
            <person name="Park Y.J."/>
            <person name="Jeong S.E."/>
            <person name="Jung H.S."/>
        </authorList>
    </citation>
    <scope>NUCLEOTIDE SEQUENCE [LARGE SCALE GENOMIC DNA]</scope>
    <source>
        <strain evidence="8">P16(2019)</strain>
    </source>
</reference>
<feature type="domain" description="Aromatic amino acid beta-eliminating lyase/threonine aldolase" evidence="6">
    <location>
        <begin position="3"/>
        <end position="288"/>
    </location>
</feature>
<keyword evidence="3" id="KW-0663">Pyridoxal phosphate</keyword>
<dbReference type="Proteomes" id="UP000318521">
    <property type="component" value="Unassembled WGS sequence"/>
</dbReference>
<evidence type="ECO:0000256" key="4">
    <source>
        <dbReference type="ARBA" id="ARBA00023239"/>
    </source>
</evidence>
<dbReference type="GO" id="GO:0006545">
    <property type="term" value="P:glycine biosynthetic process"/>
    <property type="evidence" value="ECO:0007669"/>
    <property type="project" value="TreeGrafter"/>
</dbReference>
<keyword evidence="4 7" id="KW-0456">Lyase</keyword>
<comment type="cofactor">
    <cofactor evidence="1">
        <name>pyridoxal 5'-phosphate</name>
        <dbReference type="ChEBI" id="CHEBI:597326"/>
    </cofactor>
</comment>
<dbReference type="OrthoDB" id="9774495at2"/>
<dbReference type="InterPro" id="IPR015422">
    <property type="entry name" value="PyrdxlP-dep_Trfase_small"/>
</dbReference>
<dbReference type="NCBIfam" id="NF007825">
    <property type="entry name" value="PRK10534.1"/>
    <property type="match status" value="1"/>
</dbReference>
<dbReference type="InterPro" id="IPR015421">
    <property type="entry name" value="PyrdxlP-dep_Trfase_major"/>
</dbReference>
<dbReference type="Gene3D" id="3.40.640.10">
    <property type="entry name" value="Type I PLP-dependent aspartate aminotransferase-like (Major domain)"/>
    <property type="match status" value="1"/>
</dbReference>
<dbReference type="Gene3D" id="3.90.1150.10">
    <property type="entry name" value="Aspartate Aminotransferase, domain 1"/>
    <property type="match status" value="1"/>
</dbReference>
<dbReference type="PANTHER" id="PTHR48097">
    <property type="entry name" value="L-THREONINE ALDOLASE-RELATED"/>
    <property type="match status" value="1"/>
</dbReference>
<dbReference type="InterPro" id="IPR015424">
    <property type="entry name" value="PyrdxlP-dep_Trfase"/>
</dbReference>
<dbReference type="FunFam" id="3.90.1150.10:FF:000041">
    <property type="entry name" value="Low-specificity L-threonine aldolase"/>
    <property type="match status" value="1"/>
</dbReference>
<dbReference type="FunFam" id="3.40.640.10:FF:000030">
    <property type="entry name" value="Low-specificity L-threonine aldolase"/>
    <property type="match status" value="1"/>
</dbReference>
<evidence type="ECO:0000313" key="7">
    <source>
        <dbReference type="EMBL" id="TSB45423.1"/>
    </source>
</evidence>
<evidence type="ECO:0000256" key="2">
    <source>
        <dbReference type="ARBA" id="ARBA00006966"/>
    </source>
</evidence>
<feature type="modified residue" description="N6-(pyridoxal phosphate)lysine" evidence="5">
    <location>
        <position position="199"/>
    </location>
</feature>
<gene>
    <name evidence="7" type="primary">ltaE</name>
    <name evidence="7" type="ORF">FN960_15920</name>
</gene>
<comment type="similarity">
    <text evidence="2">Belongs to the threonine aldolase family.</text>
</comment>